<accession>A0A7T0C3Y9</accession>
<proteinExistence type="predicted"/>
<feature type="compositionally biased region" description="Basic and acidic residues" evidence="1">
    <location>
        <begin position="47"/>
        <end position="64"/>
    </location>
</feature>
<keyword evidence="2" id="KW-0732">Signal</keyword>
<organism evidence="3 4">
    <name type="scientific">Candidatus Nitrohelix vancouverensis</name>
    <dbReference type="NCBI Taxonomy" id="2705534"/>
    <lineage>
        <taxon>Bacteria</taxon>
        <taxon>Pseudomonadati</taxon>
        <taxon>Nitrospinota/Tectimicrobiota group</taxon>
        <taxon>Nitrospinota</taxon>
        <taxon>Nitrospinia</taxon>
        <taxon>Nitrospinales</taxon>
        <taxon>Nitrospinaceae</taxon>
        <taxon>Candidatus Nitrohelix</taxon>
    </lineage>
</organism>
<evidence type="ECO:0000313" key="3">
    <source>
        <dbReference type="EMBL" id="QPJ66137.1"/>
    </source>
</evidence>
<feature type="signal peptide" evidence="2">
    <location>
        <begin position="1"/>
        <end position="21"/>
    </location>
</feature>
<protein>
    <submittedName>
        <fullName evidence="3">Uncharacterized protein</fullName>
    </submittedName>
</protein>
<dbReference type="Proteomes" id="UP000594464">
    <property type="component" value="Chromosome"/>
</dbReference>
<feature type="compositionally biased region" description="Basic and acidic residues" evidence="1">
    <location>
        <begin position="75"/>
        <end position="99"/>
    </location>
</feature>
<evidence type="ECO:0000256" key="1">
    <source>
        <dbReference type="SAM" id="MobiDB-lite"/>
    </source>
</evidence>
<gene>
    <name evidence="3" type="ORF">G3M78_12325</name>
</gene>
<reference evidence="4" key="1">
    <citation type="submission" date="2020-02" db="EMBL/GenBank/DDBJ databases">
        <title>Genomic and physiological characterization of two novel Nitrospinaceae genera.</title>
        <authorList>
            <person name="Mueller A.J."/>
            <person name="Jung M.-Y."/>
            <person name="Strachan C.R."/>
            <person name="Herbold C.W."/>
            <person name="Kirkegaard R.H."/>
            <person name="Daims H."/>
        </authorList>
    </citation>
    <scope>NUCLEOTIDE SEQUENCE [LARGE SCALE GENOMIC DNA]</scope>
</reference>
<dbReference type="AlphaFoldDB" id="A0A7T0C3Y9"/>
<feature type="chain" id="PRO_5032993864" evidence="2">
    <location>
        <begin position="22"/>
        <end position="109"/>
    </location>
</feature>
<evidence type="ECO:0000313" key="4">
    <source>
        <dbReference type="Proteomes" id="UP000594464"/>
    </source>
</evidence>
<sequence length="109" mass="11995">MMKKVLPVLPAILFSAFAVIASNGWADDGHGKMSMEEGSGSSAVHENAPKQEGSGHDYAKDKDHKKGHYNYKGHGSKEGYDKDHHGKYKGHGEGYDKDHHGKKYKREGS</sequence>
<feature type="region of interest" description="Disordered" evidence="1">
    <location>
        <begin position="28"/>
        <end position="109"/>
    </location>
</feature>
<dbReference type="EMBL" id="CP048620">
    <property type="protein sequence ID" value="QPJ66137.1"/>
    <property type="molecule type" value="Genomic_DNA"/>
</dbReference>
<dbReference type="KEGG" id="nva:G3M78_12325"/>
<feature type="compositionally biased region" description="Basic residues" evidence="1">
    <location>
        <begin position="100"/>
        <end position="109"/>
    </location>
</feature>
<evidence type="ECO:0000256" key="2">
    <source>
        <dbReference type="SAM" id="SignalP"/>
    </source>
</evidence>
<name>A0A7T0C3Y9_9BACT</name>